<accession>A0ACC5SX18</accession>
<evidence type="ECO:0000313" key="1">
    <source>
        <dbReference type="EMBL" id="MBP1873355.1"/>
    </source>
</evidence>
<gene>
    <name evidence="1" type="ORF">J2Z19_003070</name>
</gene>
<reference evidence="1" key="1">
    <citation type="submission" date="2021-03" db="EMBL/GenBank/DDBJ databases">
        <title>Genomic Encyclopedia of Type Strains, Phase IV (KMG-IV): sequencing the most valuable type-strain genomes for metagenomic binning, comparative biology and taxonomic classification.</title>
        <authorList>
            <person name="Goeker M."/>
        </authorList>
    </citation>
    <scope>NUCLEOTIDE SEQUENCE</scope>
    <source>
        <strain evidence="1">DSM 18131</strain>
    </source>
</reference>
<dbReference type="Proteomes" id="UP000823773">
    <property type="component" value="Unassembled WGS sequence"/>
</dbReference>
<comment type="caution">
    <text evidence="1">The sequence shown here is derived from an EMBL/GenBank/DDBJ whole genome shotgun (WGS) entry which is preliminary data.</text>
</comment>
<dbReference type="EMBL" id="JAGGJR010000004">
    <property type="protein sequence ID" value="MBP1873355.1"/>
    <property type="molecule type" value="Genomic_DNA"/>
</dbReference>
<sequence>MELFEAGHEIKYLDIRRVATAVILLGGTNDDVDDVGEATAAATAFLHRVIDLRRHDQLPTVLIEEGYDRILDVFFRDEIAAANQHVVLPVIRNVLNSLIKQKRIFIVNKKLREWKLYAD</sequence>
<protein>
    <submittedName>
        <fullName evidence="1">Uncharacterized protein</fullName>
    </submittedName>
</protein>
<organism evidence="1 2">
    <name type="scientific">Ensifer adhaerens</name>
    <name type="common">Sinorhizobium morelense</name>
    <dbReference type="NCBI Taxonomy" id="106592"/>
    <lineage>
        <taxon>Bacteria</taxon>
        <taxon>Pseudomonadati</taxon>
        <taxon>Pseudomonadota</taxon>
        <taxon>Alphaproteobacteria</taxon>
        <taxon>Hyphomicrobiales</taxon>
        <taxon>Rhizobiaceae</taxon>
        <taxon>Sinorhizobium/Ensifer group</taxon>
        <taxon>Ensifer</taxon>
    </lineage>
</organism>
<name>A0ACC5SX18_ENSAD</name>
<proteinExistence type="predicted"/>
<evidence type="ECO:0000313" key="2">
    <source>
        <dbReference type="Proteomes" id="UP000823773"/>
    </source>
</evidence>
<keyword evidence="2" id="KW-1185">Reference proteome</keyword>